<reference evidence="1" key="1">
    <citation type="journal article" date="2015" name="Nature">
        <title>Complex archaea that bridge the gap between prokaryotes and eukaryotes.</title>
        <authorList>
            <person name="Spang A."/>
            <person name="Saw J.H."/>
            <person name="Jorgensen S.L."/>
            <person name="Zaremba-Niedzwiedzka K."/>
            <person name="Martijn J."/>
            <person name="Lind A.E."/>
            <person name="van Eijk R."/>
            <person name="Schleper C."/>
            <person name="Guy L."/>
            <person name="Ettema T.J."/>
        </authorList>
    </citation>
    <scope>NUCLEOTIDE SEQUENCE</scope>
</reference>
<feature type="non-terminal residue" evidence="1">
    <location>
        <position position="533"/>
    </location>
</feature>
<gene>
    <name evidence="1" type="ORF">LCGC14_1338370</name>
</gene>
<evidence type="ECO:0000313" key="1">
    <source>
        <dbReference type="EMBL" id="KKM80582.1"/>
    </source>
</evidence>
<protein>
    <submittedName>
        <fullName evidence="1">Uncharacterized protein</fullName>
    </submittedName>
</protein>
<comment type="caution">
    <text evidence="1">The sequence shown here is derived from an EMBL/GenBank/DDBJ whole genome shotgun (WGS) entry which is preliminary data.</text>
</comment>
<organism evidence="1">
    <name type="scientific">marine sediment metagenome</name>
    <dbReference type="NCBI Taxonomy" id="412755"/>
    <lineage>
        <taxon>unclassified sequences</taxon>
        <taxon>metagenomes</taxon>
        <taxon>ecological metagenomes</taxon>
    </lineage>
</organism>
<sequence length="533" mass="62031">MKEKKEESSVKFVKIEGSKNLKTEVESVKFVKLDGNTDRMKSRFERERAPKTNYYSTLKSVGQEPVPPPYFVPILKTINYSSKTLEENPEGLKNIYENLETKEAQTFMTQITDDLLEYKILEIVEEFKEKCVSFNEFLNLKVKTFLSLKESGVYNSLIERYKREKGSNKLILIKGYCFTNPFKTWVYELDTSITEVLSIIEKNFEILKCVVYFLLEGSEKENSYIRISELSKFIGVGSMMVRKTAIFMGDLKVIDYKRNYGIESVNLRDVTKSTAGTYYHLSINYLLTTYFKIMFQQKIYSEPYILKPLSSDHPDLLMILNSMDQGFQDHFRNEFDKKNSSLINFSDYKFVIVDFTTFISTRNIKNKIEKYFPQANVLFLIVGIGLDSDIRHNYKNVLIPYNVKIISPEFFCRLIQLNLPKNEDHLLLFNNILKNAEEHNIDALKHTNKAIKTNLYDTSDLMNELDTKNLSEIFNFTDTSSEFLNIYTEKIKKEIEKYGASLNLPSVCIETAKNLIVKAKNLDIIGINYEPIG</sequence>
<dbReference type="EMBL" id="LAZR01008158">
    <property type="protein sequence ID" value="KKM80582.1"/>
    <property type="molecule type" value="Genomic_DNA"/>
</dbReference>
<proteinExistence type="predicted"/>
<dbReference type="AlphaFoldDB" id="A0A0F9NGN6"/>
<name>A0A0F9NGN6_9ZZZZ</name>
<accession>A0A0F9NGN6</accession>